<dbReference type="Pfam" id="PF08979">
    <property type="entry name" value="DUF1894"/>
    <property type="match status" value="1"/>
</dbReference>
<comment type="caution">
    <text evidence="1">The sequence shown here is derived from an EMBL/GenBank/DDBJ whole genome shotgun (WGS) entry which is preliminary data.</text>
</comment>
<dbReference type="InterPro" id="IPR012031">
    <property type="entry name" value="MTH0776-like"/>
</dbReference>
<reference evidence="1" key="1">
    <citation type="journal article" date="2015" name="Proc. Natl. Acad. Sci. U.S.A.">
        <title>Networks of energetic and metabolic interactions define dynamics in microbial communities.</title>
        <authorList>
            <person name="Embree M."/>
            <person name="Liu J.K."/>
            <person name="Al-Bassam M.M."/>
            <person name="Zengler K."/>
        </authorList>
    </citation>
    <scope>NUCLEOTIDE SEQUENCE</scope>
</reference>
<proteinExistence type="predicted"/>
<gene>
    <name evidence="1" type="ORF">ASZ90_014694</name>
</gene>
<dbReference type="PIRSF" id="PIRSF006577">
    <property type="entry name" value="UCP006577"/>
    <property type="match status" value="1"/>
</dbReference>
<sequence length="94" mass="10466">MGCVEDLGYEVIASGVSFKESRAYIEEHCPEVYYVNPGFRIFEKAIIGVPPIAIGIENSFVILPYTKPCYGTFILRVDSASEADMIRTSARKKP</sequence>
<dbReference type="EMBL" id="LNQE01001542">
    <property type="protein sequence ID" value="KUG15649.1"/>
    <property type="molecule type" value="Genomic_DNA"/>
</dbReference>
<dbReference type="AlphaFoldDB" id="A0A0W8F4A3"/>
<evidence type="ECO:0008006" key="2">
    <source>
        <dbReference type="Google" id="ProtNLM"/>
    </source>
</evidence>
<organism evidence="1">
    <name type="scientific">hydrocarbon metagenome</name>
    <dbReference type="NCBI Taxonomy" id="938273"/>
    <lineage>
        <taxon>unclassified sequences</taxon>
        <taxon>metagenomes</taxon>
        <taxon>ecological metagenomes</taxon>
    </lineage>
</organism>
<name>A0A0W8F4A3_9ZZZZ</name>
<protein>
    <recommendedName>
        <fullName evidence="2">DUF1894 domain-containing protein</fullName>
    </recommendedName>
</protein>
<evidence type="ECO:0000313" key="1">
    <source>
        <dbReference type="EMBL" id="KUG15649.1"/>
    </source>
</evidence>
<accession>A0A0W8F4A3</accession>